<keyword evidence="2" id="KW-0677">Repeat</keyword>
<evidence type="ECO:0000313" key="7">
    <source>
        <dbReference type="EMBL" id="KAK7694879.1"/>
    </source>
</evidence>
<dbReference type="AlphaFoldDB" id="A0AAW0GUS0"/>
<dbReference type="PROSITE" id="PS51375">
    <property type="entry name" value="PPR"/>
    <property type="match status" value="3"/>
</dbReference>
<evidence type="ECO:0000256" key="1">
    <source>
        <dbReference type="ARBA" id="ARBA00006192"/>
    </source>
</evidence>
<dbReference type="EMBL" id="JASBNA010000002">
    <property type="protein sequence ID" value="KAK7694879.1"/>
    <property type="molecule type" value="Genomic_DNA"/>
</dbReference>
<dbReference type="InterPro" id="IPR011990">
    <property type="entry name" value="TPR-like_helical_dom_sf"/>
</dbReference>
<gene>
    <name evidence="7" type="ORF">QCA50_002067</name>
</gene>
<evidence type="ECO:0008006" key="9">
    <source>
        <dbReference type="Google" id="ProtNLM"/>
    </source>
</evidence>
<feature type="repeat" description="PPR" evidence="5">
    <location>
        <begin position="718"/>
        <end position="752"/>
    </location>
</feature>
<evidence type="ECO:0000256" key="6">
    <source>
        <dbReference type="SAM" id="MobiDB-lite"/>
    </source>
</evidence>
<feature type="repeat" description="PPR" evidence="5">
    <location>
        <begin position="402"/>
        <end position="436"/>
    </location>
</feature>
<dbReference type="Gene3D" id="1.25.40.10">
    <property type="entry name" value="Tetratricopeptide repeat domain"/>
    <property type="match status" value="3"/>
</dbReference>
<dbReference type="PANTHER" id="PTHR47447">
    <property type="entry name" value="OS03G0856100 PROTEIN"/>
    <property type="match status" value="1"/>
</dbReference>
<name>A0AAW0GUS0_9APHY</name>
<protein>
    <recommendedName>
        <fullName evidence="9">Pentatricopeptide repeat-containing protein</fullName>
    </recommendedName>
</protein>
<evidence type="ECO:0000256" key="5">
    <source>
        <dbReference type="PROSITE-ProRule" id="PRU00708"/>
    </source>
</evidence>
<keyword evidence="8" id="KW-1185">Reference proteome</keyword>
<feature type="repeat" description="PPR" evidence="5">
    <location>
        <begin position="683"/>
        <end position="717"/>
    </location>
</feature>
<evidence type="ECO:0000256" key="4">
    <source>
        <dbReference type="ARBA" id="ARBA00044511"/>
    </source>
</evidence>
<organism evidence="7 8">
    <name type="scientific">Cerrena zonata</name>
    <dbReference type="NCBI Taxonomy" id="2478898"/>
    <lineage>
        <taxon>Eukaryota</taxon>
        <taxon>Fungi</taxon>
        <taxon>Dikarya</taxon>
        <taxon>Basidiomycota</taxon>
        <taxon>Agaricomycotina</taxon>
        <taxon>Agaricomycetes</taxon>
        <taxon>Polyporales</taxon>
        <taxon>Cerrenaceae</taxon>
        <taxon>Cerrena</taxon>
    </lineage>
</organism>
<reference evidence="7 8" key="1">
    <citation type="submission" date="2022-09" db="EMBL/GenBank/DDBJ databases">
        <authorList>
            <person name="Palmer J.M."/>
        </authorList>
    </citation>
    <scope>NUCLEOTIDE SEQUENCE [LARGE SCALE GENOMIC DNA]</scope>
    <source>
        <strain evidence="7 8">DSM 7382</strain>
    </source>
</reference>
<proteinExistence type="inferred from homology"/>
<evidence type="ECO:0000256" key="2">
    <source>
        <dbReference type="ARBA" id="ARBA00022737"/>
    </source>
</evidence>
<dbReference type="Pfam" id="PF01535">
    <property type="entry name" value="PPR"/>
    <property type="match status" value="1"/>
</dbReference>
<comment type="similarity">
    <text evidence="1">Belongs to the CCM1 family.</text>
</comment>
<dbReference type="PANTHER" id="PTHR47447:SF24">
    <property type="entry name" value="PENTATRICOPEPTIDE REPEAT-CONTAINING PROTEIN"/>
    <property type="match status" value="1"/>
</dbReference>
<dbReference type="InterPro" id="IPR002885">
    <property type="entry name" value="PPR_rpt"/>
</dbReference>
<evidence type="ECO:0000256" key="3">
    <source>
        <dbReference type="ARBA" id="ARBA00044493"/>
    </source>
</evidence>
<feature type="region of interest" description="Disordered" evidence="6">
    <location>
        <begin position="84"/>
        <end position="107"/>
    </location>
</feature>
<evidence type="ECO:0000313" key="8">
    <source>
        <dbReference type="Proteomes" id="UP001385951"/>
    </source>
</evidence>
<dbReference type="Pfam" id="PF13812">
    <property type="entry name" value="PPR_3"/>
    <property type="match status" value="1"/>
</dbReference>
<dbReference type="Proteomes" id="UP001385951">
    <property type="component" value="Unassembled WGS sequence"/>
</dbReference>
<sequence>MYSISTNFQWQTPSDTAILPGGFLTVHAQEQLRDSKALSVGLIRFKSPKFVTSSFAYLAASSQPPCYAMDCCCGLQDSNSFSQPSSIQQECTPHKPNTSATKQSRRMKTKYRSVKSRQLNVLLTEIEELVSLWNSGSLQKEDERLAHFQLLPLLKDGAKLRALAERLVDAHEPFGACHILQLAHHLECKFKANVYEAVAYRLAETEQWIALPFLVRLRREQTGGLTVRLLNWLARAYVETNQFAKLDSILNRFEKAGLQPTRRTHHLLVSGHIRNRDLPRAKECLSMMEQTGIPIDPSTHALIVTVYRSLGLDGSVRDHALASLPRLEARTGTIVLNSLIQMCLDVRDVDSAWGYLSMFGKPATQFHHLIRSGEGSILADGDRGRVDSQDGSHEDDIVLSPDIATFTMLLNFMAKERDLPRAQEILERMRQLDLQPDAQFVAALIRLYTSVGDLITATSLAAHTCREVPGSRRWFHDLGLPVTDEGRHDLLSQPVSPSIHVFNALLPGLQEKFGLKGASIIRRIMRMAGVQPDAFTVERIMVHLSKVEQVRPRELIRVLRTLSDTFVPSLRHVHLILSSVVRSETELVKTRGWKHKRDIKKALSGRLSTVSDSFDPFAGIELPRKLSYRALIRPVLKVLSKQRVRSDKATVALRIRHDGVVKGNIDVAKETFQTLLDRGMHPNQYHFAAIMESFVKAGEIESAENVLKQAIADGITPNPVLYTILISGYASRGTPRHASRWFYDMIDRGVRPDIAVIDAMASAYFAVGAYTVARKVLLECWKHVGPLPDSTEDADLRQLATQFRAMASRHQWTGDLRHKDRRRLRGKLRQLLRTFVNKPRPDAHKRRSVRSTITDSDLAVKLGMLIMCCIE</sequence>
<comment type="subunit">
    <text evidence="4">Binds to mitochondrial small subunit 15S rRNA.</text>
</comment>
<comment type="function">
    <text evidence="3">Regulates mitochondrial small subunit maturation by controlling 15S rRNA 5'-end processing. Localizes to the 5' precursor of the 15S rRNA in a position that is subsequently occupied by mS47 in the mature yeast mtSSU. Uses structure and sequence-specific RNA recognition, binding to a single-stranded region of the precursor and specifically recognizing bases -6 to -1. The exchange of Ccm1 for mS47 is coupled to the irreversible removal of precursor rRNA that is accompanied by conformational changes of the mitoribosomal proteins uS5m and mS26. These conformational changes signal completion of 5'-end rRNA processing through protection of the mature 5'-end of the 15S rRNA and stabilization of mS47. The removal of the 5' precursor together with the dissociation of Ccm1 may be catalyzed by the 5'-3' exoribonuclease Pet127. Involved in the specific removal of group I introns in mitochondrial encoded transcripts.</text>
</comment>
<accession>A0AAW0GUS0</accession>
<dbReference type="NCBIfam" id="TIGR00756">
    <property type="entry name" value="PPR"/>
    <property type="match status" value="2"/>
</dbReference>
<feature type="compositionally biased region" description="Polar residues" evidence="6">
    <location>
        <begin position="84"/>
        <end position="102"/>
    </location>
</feature>
<comment type="caution">
    <text evidence="7">The sequence shown here is derived from an EMBL/GenBank/DDBJ whole genome shotgun (WGS) entry which is preliminary data.</text>
</comment>